<dbReference type="SUPFAM" id="SSF103481">
    <property type="entry name" value="Multidrug resistance efflux transporter EmrE"/>
    <property type="match status" value="2"/>
</dbReference>
<keyword evidence="9" id="KW-1185">Reference proteome</keyword>
<feature type="domain" description="EamA" evidence="7">
    <location>
        <begin position="165"/>
        <end position="296"/>
    </location>
</feature>
<evidence type="ECO:0000256" key="4">
    <source>
        <dbReference type="ARBA" id="ARBA00022989"/>
    </source>
</evidence>
<feature type="transmembrane region" description="Helical" evidence="6">
    <location>
        <begin position="76"/>
        <end position="98"/>
    </location>
</feature>
<name>A0AAE3VP05_9HYPH</name>
<feature type="transmembrane region" description="Helical" evidence="6">
    <location>
        <begin position="134"/>
        <end position="153"/>
    </location>
</feature>
<keyword evidence="3 6" id="KW-0812">Transmembrane</keyword>
<sequence length="301" mass="31904">MTPAQNDRSASRIVVERAVPAVFVLLWSTGYIGSKMGAPYVEPFTFLTLRFVLVCALMGLAILVTRSRWPSHSGPLVHSIVIGMMMHGLYLGGVFWAIKNGMPAGVAALIVGLQPLLTAIGAAFVLSERISLRTLVALVVGIVGVALVLGPRFTLASEGITPATIVSVLIAVVSISAATIYQKRVVTDLNLWVGGLFQYLGGFLVCLPLAFLTETMAVEWTPTFIFALAWLVVVLSVGAVSLFMLMIRAGAVSKLATLFYMVPATTALLGYVLFGETLTLIQLGGMVVTSFAVAIATRAKA</sequence>
<proteinExistence type="inferred from homology"/>
<evidence type="ECO:0000256" key="5">
    <source>
        <dbReference type="ARBA" id="ARBA00023136"/>
    </source>
</evidence>
<dbReference type="PANTHER" id="PTHR32322:SF2">
    <property type="entry name" value="EAMA DOMAIN-CONTAINING PROTEIN"/>
    <property type="match status" value="1"/>
</dbReference>
<organism evidence="8 9">
    <name type="scientific">Amorphus orientalis</name>
    <dbReference type="NCBI Taxonomy" id="649198"/>
    <lineage>
        <taxon>Bacteria</taxon>
        <taxon>Pseudomonadati</taxon>
        <taxon>Pseudomonadota</taxon>
        <taxon>Alphaproteobacteria</taxon>
        <taxon>Hyphomicrobiales</taxon>
        <taxon>Amorphaceae</taxon>
        <taxon>Amorphus</taxon>
    </lineage>
</organism>
<keyword evidence="4 6" id="KW-1133">Transmembrane helix</keyword>
<evidence type="ECO:0000256" key="1">
    <source>
        <dbReference type="ARBA" id="ARBA00004141"/>
    </source>
</evidence>
<evidence type="ECO:0000256" key="2">
    <source>
        <dbReference type="ARBA" id="ARBA00007362"/>
    </source>
</evidence>
<feature type="transmembrane region" description="Helical" evidence="6">
    <location>
        <begin position="280"/>
        <end position="299"/>
    </location>
</feature>
<feature type="domain" description="EamA" evidence="7">
    <location>
        <begin position="23"/>
        <end position="149"/>
    </location>
</feature>
<feature type="transmembrane region" description="Helical" evidence="6">
    <location>
        <begin position="44"/>
        <end position="64"/>
    </location>
</feature>
<dbReference type="PANTHER" id="PTHR32322">
    <property type="entry name" value="INNER MEMBRANE TRANSPORTER"/>
    <property type="match status" value="1"/>
</dbReference>
<comment type="similarity">
    <text evidence="2">Belongs to the EamA transporter family.</text>
</comment>
<evidence type="ECO:0000256" key="3">
    <source>
        <dbReference type="ARBA" id="ARBA00022692"/>
    </source>
</evidence>
<evidence type="ECO:0000313" key="9">
    <source>
        <dbReference type="Proteomes" id="UP001229244"/>
    </source>
</evidence>
<dbReference type="Proteomes" id="UP001229244">
    <property type="component" value="Unassembled WGS sequence"/>
</dbReference>
<reference evidence="8" key="1">
    <citation type="submission" date="2023-07" db="EMBL/GenBank/DDBJ databases">
        <title>Genomic Encyclopedia of Type Strains, Phase IV (KMG-IV): sequencing the most valuable type-strain genomes for metagenomic binning, comparative biology and taxonomic classification.</title>
        <authorList>
            <person name="Goeker M."/>
        </authorList>
    </citation>
    <scope>NUCLEOTIDE SEQUENCE</scope>
    <source>
        <strain evidence="8">DSM 21202</strain>
    </source>
</reference>
<comment type="subcellular location">
    <subcellularLocation>
        <location evidence="1">Membrane</location>
        <topology evidence="1">Multi-pass membrane protein</topology>
    </subcellularLocation>
</comment>
<evidence type="ECO:0000256" key="6">
    <source>
        <dbReference type="SAM" id="Phobius"/>
    </source>
</evidence>
<dbReference type="InterPro" id="IPR050638">
    <property type="entry name" value="AA-Vitamin_Transporters"/>
</dbReference>
<dbReference type="Pfam" id="PF00892">
    <property type="entry name" value="EamA"/>
    <property type="match status" value="2"/>
</dbReference>
<keyword evidence="5 6" id="KW-0472">Membrane</keyword>
<dbReference type="InterPro" id="IPR000620">
    <property type="entry name" value="EamA_dom"/>
</dbReference>
<dbReference type="RefSeq" id="WP_306885009.1">
    <property type="nucleotide sequence ID" value="NZ_JAUSUL010000002.1"/>
</dbReference>
<dbReference type="GO" id="GO:0016020">
    <property type="term" value="C:membrane"/>
    <property type="evidence" value="ECO:0007669"/>
    <property type="project" value="UniProtKB-SubCell"/>
</dbReference>
<feature type="transmembrane region" description="Helical" evidence="6">
    <location>
        <begin position="104"/>
        <end position="127"/>
    </location>
</feature>
<feature type="transmembrane region" description="Helical" evidence="6">
    <location>
        <begin position="224"/>
        <end position="245"/>
    </location>
</feature>
<feature type="transmembrane region" description="Helical" evidence="6">
    <location>
        <begin position="257"/>
        <end position="274"/>
    </location>
</feature>
<evidence type="ECO:0000259" key="7">
    <source>
        <dbReference type="Pfam" id="PF00892"/>
    </source>
</evidence>
<comment type="caution">
    <text evidence="8">The sequence shown here is derived from an EMBL/GenBank/DDBJ whole genome shotgun (WGS) entry which is preliminary data.</text>
</comment>
<feature type="transmembrane region" description="Helical" evidence="6">
    <location>
        <begin position="159"/>
        <end position="179"/>
    </location>
</feature>
<dbReference type="AlphaFoldDB" id="A0AAE3VP05"/>
<accession>A0AAE3VP05</accession>
<feature type="transmembrane region" description="Helical" evidence="6">
    <location>
        <begin position="191"/>
        <end position="212"/>
    </location>
</feature>
<dbReference type="EMBL" id="JAUSUL010000002">
    <property type="protein sequence ID" value="MDQ0315171.1"/>
    <property type="molecule type" value="Genomic_DNA"/>
</dbReference>
<gene>
    <name evidence="8" type="ORF">J2S73_001628</name>
</gene>
<dbReference type="InterPro" id="IPR037185">
    <property type="entry name" value="EmrE-like"/>
</dbReference>
<evidence type="ECO:0000313" key="8">
    <source>
        <dbReference type="EMBL" id="MDQ0315171.1"/>
    </source>
</evidence>
<protein>
    <submittedName>
        <fullName evidence="8">Drug/metabolite transporter (DMT)-like permease</fullName>
    </submittedName>
</protein>
<feature type="transmembrane region" description="Helical" evidence="6">
    <location>
        <begin position="14"/>
        <end position="32"/>
    </location>
</feature>